<proteinExistence type="predicted"/>
<dbReference type="EMBL" id="CP031517">
    <property type="protein sequence ID" value="QOS40730.1"/>
    <property type="molecule type" value="Genomic_DNA"/>
</dbReference>
<dbReference type="AlphaFoldDB" id="A0A840SF68"/>
<evidence type="ECO:0000313" key="6">
    <source>
        <dbReference type="Proteomes" id="UP000593591"/>
    </source>
</evidence>
<name>A0A840SF68_9SPIR</name>
<feature type="signal peptide" evidence="1">
    <location>
        <begin position="1"/>
        <end position="23"/>
    </location>
</feature>
<evidence type="ECO:0000256" key="1">
    <source>
        <dbReference type="SAM" id="SignalP"/>
    </source>
</evidence>
<feature type="chain" id="PRO_5033940650" description="Ig-like domain-containing protein" evidence="1">
    <location>
        <begin position="24"/>
        <end position="589"/>
    </location>
</feature>
<accession>A0A840SF68</accession>
<reference evidence="4 6" key="1">
    <citation type="submission" date="2018-08" db="EMBL/GenBank/DDBJ databases">
        <title>The first complete genome of Treponema rectale (CHPAT), a commensal spirochete of the bovine rectum.</title>
        <authorList>
            <person name="Staton G.J."/>
            <person name="Clegg S.R."/>
            <person name="Carter S.D."/>
            <person name="Radford A.D."/>
            <person name="Darby A."/>
            <person name="Hall N."/>
            <person name="Birtles R.J."/>
            <person name="Evans N.J."/>
        </authorList>
    </citation>
    <scope>NUCLEOTIDE SEQUENCE [LARGE SCALE GENOMIC DNA]</scope>
    <source>
        <strain evidence="4 6">CHPA</strain>
    </source>
</reference>
<evidence type="ECO:0000259" key="2">
    <source>
        <dbReference type="Pfam" id="PF07523"/>
    </source>
</evidence>
<dbReference type="Proteomes" id="UP000593591">
    <property type="component" value="Chromosome"/>
</dbReference>
<dbReference type="Gene3D" id="2.60.40.3630">
    <property type="match status" value="1"/>
</dbReference>
<gene>
    <name evidence="4" type="ORF">DYE49_09820</name>
    <name evidence="3" type="ORF">HNP77_001759</name>
</gene>
<protein>
    <recommendedName>
        <fullName evidence="2">Ig-like domain-containing protein</fullName>
    </recommendedName>
</protein>
<sequence>MKKLSWLAAVSALLIGSSVFVSCGGSDSDGGSDPVLDKITVDASAAKTVFAVGDYFSADGLDVKAVMSDKTKKPLSVDEYTVALAAANLGENGKIIRAKESGHSEEAVVTVTYEEKTATYNVTVSDVVTKLELTIGSAAKAEYDVGEEFDPTDITVKAFYGDADTVGEDVTESATFTATVKDDEGNDVEFTTEEPGTFAVTLTAEYAGKTAYKKATVTVKEPAAPADYEISFSNTKNSYVYSGDGVYTLTIVEANDSEWGNQIFIKNPNKLAGVAKGDLVLATITVKSDKAINELFFKNQYNGGTYSGVDTAKALTADTETVFQVVGTAANDYDDSSSYVIALRGNLADTTLVISNIKSEVLTDYDVTSVTLEATPDSISAGETSTITLKDQYGIAIADAVYEITSADPVATLEGNVLTAGDTAETVTVKATYGDFEATVDVVISAEKDYAKYWAPSITTEGNNAPADYFSIWANLGWVDGGYVHLSDMTASATGVALTQTVDNFCWFGTQIWYGVSAASDFSFKVTSTVAGGITINDVVYELEAGTAKEITLEGVTGKLAIQLGTKEPATQLGDCTFTISDFSVTAAE</sequence>
<dbReference type="EMBL" id="JACHFR010000002">
    <property type="protein sequence ID" value="MBB5219390.1"/>
    <property type="molecule type" value="Genomic_DNA"/>
</dbReference>
<dbReference type="KEGG" id="trc:DYE49_09820"/>
<dbReference type="PROSITE" id="PS51257">
    <property type="entry name" value="PROKAR_LIPOPROTEIN"/>
    <property type="match status" value="1"/>
</dbReference>
<dbReference type="Proteomes" id="UP000578697">
    <property type="component" value="Unassembled WGS sequence"/>
</dbReference>
<dbReference type="RefSeq" id="WP_184652798.1">
    <property type="nucleotide sequence ID" value="NZ_JACHFR010000002.1"/>
</dbReference>
<evidence type="ECO:0000313" key="5">
    <source>
        <dbReference type="Proteomes" id="UP000578697"/>
    </source>
</evidence>
<feature type="domain" description="Ig-like" evidence="2">
    <location>
        <begin position="45"/>
        <end position="124"/>
    </location>
</feature>
<keyword evidence="5" id="KW-1185">Reference proteome</keyword>
<dbReference type="InterPro" id="IPR022038">
    <property type="entry name" value="Ig-like_bact"/>
</dbReference>
<evidence type="ECO:0000313" key="3">
    <source>
        <dbReference type="EMBL" id="MBB5219390.1"/>
    </source>
</evidence>
<keyword evidence="1" id="KW-0732">Signal</keyword>
<organism evidence="3 5">
    <name type="scientific">Treponema rectale</name>
    <dbReference type="NCBI Taxonomy" id="744512"/>
    <lineage>
        <taxon>Bacteria</taxon>
        <taxon>Pseudomonadati</taxon>
        <taxon>Spirochaetota</taxon>
        <taxon>Spirochaetia</taxon>
        <taxon>Spirochaetales</taxon>
        <taxon>Treponemataceae</taxon>
        <taxon>Treponema</taxon>
    </lineage>
</organism>
<dbReference type="Pfam" id="PF07523">
    <property type="entry name" value="Big_3"/>
    <property type="match status" value="1"/>
</dbReference>
<evidence type="ECO:0000313" key="4">
    <source>
        <dbReference type="EMBL" id="QOS40730.1"/>
    </source>
</evidence>
<reference evidence="3 5" key="2">
    <citation type="submission" date="2020-08" db="EMBL/GenBank/DDBJ databases">
        <title>Genomic Encyclopedia of Type Strains, Phase IV (KMG-IV): sequencing the most valuable type-strain genomes for metagenomic binning, comparative biology and taxonomic classification.</title>
        <authorList>
            <person name="Goeker M."/>
        </authorList>
    </citation>
    <scope>NUCLEOTIDE SEQUENCE [LARGE SCALE GENOMIC DNA]</scope>
    <source>
        <strain evidence="3 5">DSM 103679</strain>
    </source>
</reference>